<reference evidence="3 4" key="1">
    <citation type="submission" date="2013-09" db="EMBL/GenBank/DDBJ databases">
        <title>Genome sequencing of Arenimonas composti.</title>
        <authorList>
            <person name="Chen F."/>
            <person name="Wang G."/>
        </authorList>
    </citation>
    <scope>NUCLEOTIDE SEQUENCE [LARGE SCALE GENOMIC DNA]</scope>
    <source>
        <strain evidence="3 4">TR7-09</strain>
    </source>
</reference>
<sequence length="77" mass="8794">MSAESGQRLERWIYAIRLFIWIASIYVVSVPLRRLRDTLGGDVYVWTALAVLALGFVVGVLLAFVARRLAARRRMRS</sequence>
<evidence type="ECO:0000313" key="4">
    <source>
        <dbReference type="Proteomes" id="UP000029391"/>
    </source>
</evidence>
<organism evidence="3 4">
    <name type="scientific">Arenimonas composti TR7-09 = DSM 18010</name>
    <dbReference type="NCBI Taxonomy" id="1121013"/>
    <lineage>
        <taxon>Bacteria</taxon>
        <taxon>Pseudomonadati</taxon>
        <taxon>Pseudomonadota</taxon>
        <taxon>Gammaproteobacteria</taxon>
        <taxon>Lysobacterales</taxon>
        <taxon>Lysobacteraceae</taxon>
        <taxon>Arenimonas</taxon>
    </lineage>
</organism>
<feature type="domain" description="PH" evidence="2">
    <location>
        <begin position="1"/>
        <end position="21"/>
    </location>
</feature>
<feature type="transmembrane region" description="Helical" evidence="1">
    <location>
        <begin position="44"/>
        <end position="66"/>
    </location>
</feature>
<dbReference type="AlphaFoldDB" id="A0A091C3V7"/>
<dbReference type="EMBL" id="AWXU01000007">
    <property type="protein sequence ID" value="KFN51335.1"/>
    <property type="molecule type" value="Genomic_DNA"/>
</dbReference>
<dbReference type="RefSeq" id="WP_026816477.1">
    <property type="nucleotide sequence ID" value="NZ_AUFF01000002.1"/>
</dbReference>
<keyword evidence="1" id="KW-0812">Transmembrane</keyword>
<evidence type="ECO:0000313" key="3">
    <source>
        <dbReference type="EMBL" id="KFN51335.1"/>
    </source>
</evidence>
<keyword evidence="1" id="KW-1133">Transmembrane helix</keyword>
<feature type="transmembrane region" description="Helical" evidence="1">
    <location>
        <begin position="12"/>
        <end position="32"/>
    </location>
</feature>
<dbReference type="InterPro" id="IPR001849">
    <property type="entry name" value="PH_domain"/>
</dbReference>
<dbReference type="PROSITE" id="PS50003">
    <property type="entry name" value="PH_DOMAIN"/>
    <property type="match status" value="1"/>
</dbReference>
<name>A0A091C3V7_9GAMM</name>
<protein>
    <recommendedName>
        <fullName evidence="2">PH domain-containing protein</fullName>
    </recommendedName>
</protein>
<dbReference type="STRING" id="1121013.GCA_000426365_01083"/>
<keyword evidence="1" id="KW-0472">Membrane</keyword>
<proteinExistence type="predicted"/>
<gene>
    <name evidence="3" type="ORF">P873_03445</name>
</gene>
<comment type="caution">
    <text evidence="3">The sequence shown here is derived from an EMBL/GenBank/DDBJ whole genome shotgun (WGS) entry which is preliminary data.</text>
</comment>
<keyword evidence="4" id="KW-1185">Reference proteome</keyword>
<evidence type="ECO:0000259" key="2">
    <source>
        <dbReference type="PROSITE" id="PS50003"/>
    </source>
</evidence>
<accession>A0A091C3V7</accession>
<dbReference type="Proteomes" id="UP000029391">
    <property type="component" value="Unassembled WGS sequence"/>
</dbReference>
<evidence type="ECO:0000256" key="1">
    <source>
        <dbReference type="SAM" id="Phobius"/>
    </source>
</evidence>